<feature type="transmembrane region" description="Helical" evidence="1">
    <location>
        <begin position="78"/>
        <end position="99"/>
    </location>
</feature>
<keyword evidence="3" id="KW-1185">Reference proteome</keyword>
<accession>A0A1N7RU81</accession>
<keyword evidence="1" id="KW-1133">Transmembrane helix</keyword>
<evidence type="ECO:0000313" key="2">
    <source>
        <dbReference type="EMBL" id="SIT38672.1"/>
    </source>
</evidence>
<dbReference type="OrthoDB" id="9029535at2"/>
<evidence type="ECO:0000256" key="1">
    <source>
        <dbReference type="SAM" id="Phobius"/>
    </source>
</evidence>
<reference evidence="2" key="1">
    <citation type="submission" date="2016-12" db="EMBL/GenBank/DDBJ databases">
        <authorList>
            <person name="Moulin L."/>
        </authorList>
    </citation>
    <scope>NUCLEOTIDE SEQUENCE [LARGE SCALE GENOMIC DNA]</scope>
    <source>
        <strain evidence="2">STM 7183</strain>
    </source>
</reference>
<proteinExistence type="predicted"/>
<dbReference type="AlphaFoldDB" id="A0A1N7RU81"/>
<evidence type="ECO:0000313" key="3">
    <source>
        <dbReference type="Proteomes" id="UP000195569"/>
    </source>
</evidence>
<dbReference type="Proteomes" id="UP000195569">
    <property type="component" value="Unassembled WGS sequence"/>
</dbReference>
<protein>
    <submittedName>
        <fullName evidence="2">Uncharacterized protein</fullName>
    </submittedName>
</protein>
<keyword evidence="1" id="KW-0472">Membrane</keyword>
<sequence length="110" mass="12195">MKKIAVKLVVCAAFIAASVIGGLYLSHLPDLIPCGNITDIFPCSDMPYSVEMFIRFCLSVIGRSDLANPDDMEALAALLYWAIATLLVGAFLFLCYFAVRRHRAKKIHEQ</sequence>
<name>A0A1N7RU81_9BURK</name>
<comment type="caution">
    <text evidence="2">The sequence shown here is derived from an EMBL/GenBank/DDBJ whole genome shotgun (WGS) entry which is preliminary data.</text>
</comment>
<dbReference type="EMBL" id="CYGY02000018">
    <property type="protein sequence ID" value="SIT38672.1"/>
    <property type="molecule type" value="Genomic_DNA"/>
</dbReference>
<gene>
    <name evidence="2" type="ORF">BN2476_180007</name>
</gene>
<dbReference type="RefSeq" id="WP_087733728.1">
    <property type="nucleotide sequence ID" value="NZ_CYGY02000018.1"/>
</dbReference>
<keyword evidence="1" id="KW-0812">Transmembrane</keyword>
<organism evidence="2 3">
    <name type="scientific">Paraburkholderia piptadeniae</name>
    <dbReference type="NCBI Taxonomy" id="1701573"/>
    <lineage>
        <taxon>Bacteria</taxon>
        <taxon>Pseudomonadati</taxon>
        <taxon>Pseudomonadota</taxon>
        <taxon>Betaproteobacteria</taxon>
        <taxon>Burkholderiales</taxon>
        <taxon>Burkholderiaceae</taxon>
        <taxon>Paraburkholderia</taxon>
    </lineage>
</organism>